<reference evidence="2 5" key="2">
    <citation type="submission" date="2024-06" db="EMBL/GenBank/DDBJ databases">
        <title>Genomic Encyclopedia of Type Strains, Phase IV (KMG-IV): sequencing the most valuable type-strain genomes for metagenomic binning, comparative biology and taxonomic classification.</title>
        <authorList>
            <person name="Goeker M."/>
        </authorList>
    </citation>
    <scope>NUCLEOTIDE SEQUENCE [LARGE SCALE GENOMIC DNA]</scope>
    <source>
        <strain evidence="2 5">D-501</strain>
    </source>
</reference>
<keyword evidence="5" id="KW-1185">Reference proteome</keyword>
<dbReference type="OrthoDB" id="9768354at2"/>
<dbReference type="AlphaFoldDB" id="A0A5C1PYB7"/>
<protein>
    <submittedName>
        <fullName evidence="2">ATP-dependent DNA helicase RecG</fullName>
        <ecNumber evidence="2">3.6.4.12</ecNumber>
    </submittedName>
    <submittedName>
        <fullName evidence="3">Transcriptional regulator</fullName>
    </submittedName>
</protein>
<dbReference type="Gene3D" id="3.30.950.30">
    <property type="entry name" value="Schlafen, AAA domain"/>
    <property type="match status" value="1"/>
</dbReference>
<keyword evidence="2" id="KW-0378">Hydrolase</keyword>
<evidence type="ECO:0000313" key="3">
    <source>
        <dbReference type="EMBL" id="QEN00248.1"/>
    </source>
</evidence>
<dbReference type="PANTHER" id="PTHR30595:SF6">
    <property type="entry name" value="SCHLAFEN ALBA-2 DOMAIN-CONTAINING PROTEIN"/>
    <property type="match status" value="1"/>
</dbReference>
<dbReference type="Pfam" id="PF13749">
    <property type="entry name" value="HATPase_c_4"/>
    <property type="match status" value="1"/>
</dbReference>
<dbReference type="Proteomes" id="UP000323522">
    <property type="component" value="Chromosome"/>
</dbReference>
<sequence>MLTPQELESLLTDLESDRIERTTSISNTDKFAEAICAFANDYPNHRTPGYLLIGVRDDGALDGLQVTDLLLRNLAGIRADGNVLPPPAMSVAKFSMPGGDVAVVEVQPSSVPPVRYKGKVHIRVGPRKAVANEQEERVLSERRSALVTTFDIHPVREAVLGDLSHRLFEDYRALTVNPDVIAANHRSTEEKYASLRCFDLIARCPTVAGILLFGKNPRYFLPGAYVQFIRFPGTTMTERPVDQKELDGDLRTVVEALRARIDAHNAVALGAGQGFQDRPQPAYPQWALRELLLNAVMHRDYASTSPIRFYWFSDRIEIQNPGGLYGTVTRDTLTRRNAYRNPVLAEALKAMDYVNKFGYGIQRAEQLLRDAGHPPPDFEIDDRVFGVTIRGRTPDRVTS</sequence>
<dbReference type="RefSeq" id="WP_149502991.1">
    <property type="nucleotide sequence ID" value="NZ_CP035708.1"/>
</dbReference>
<organism evidence="3 4">
    <name type="scientific">Sphaerotilus sulfidivorans</name>
    <dbReference type="NCBI Taxonomy" id="639200"/>
    <lineage>
        <taxon>Bacteria</taxon>
        <taxon>Pseudomonadati</taxon>
        <taxon>Pseudomonadota</taxon>
        <taxon>Betaproteobacteria</taxon>
        <taxon>Burkholderiales</taxon>
        <taxon>Sphaerotilaceae</taxon>
        <taxon>Sphaerotilus</taxon>
    </lineage>
</organism>
<accession>A0A5C1PYB7</accession>
<reference evidence="3 4" key="1">
    <citation type="submission" date="2019-02" db="EMBL/GenBank/DDBJ databases">
        <title>Complete Genome Sequence and Methylome Analysis of Sphaerotilus natans subsp. sulfidivorans D-507.</title>
        <authorList>
            <person name="Fomenkov A."/>
            <person name="Gridneva E."/>
            <person name="Smolyakov D."/>
            <person name="Dubinina G."/>
            <person name="Vincze T."/>
            <person name="Grabovich M."/>
            <person name="Roberts R.J."/>
        </authorList>
    </citation>
    <scope>NUCLEOTIDE SEQUENCE [LARGE SCALE GENOMIC DNA]</scope>
    <source>
        <strain evidence="3 4">D-507</strain>
    </source>
</reference>
<dbReference type="PANTHER" id="PTHR30595">
    <property type="entry name" value="GLPR-RELATED TRANSCRIPTIONAL REPRESSOR"/>
    <property type="match status" value="1"/>
</dbReference>
<dbReference type="InterPro" id="IPR038461">
    <property type="entry name" value="Schlafen_AlbA_2_dom_sf"/>
</dbReference>
<proteinExistence type="predicted"/>
<dbReference type="EC" id="3.6.4.12" evidence="2"/>
<evidence type="ECO:0000313" key="4">
    <source>
        <dbReference type="Proteomes" id="UP000323522"/>
    </source>
</evidence>
<dbReference type="EMBL" id="CP035708">
    <property type="protein sequence ID" value="QEN00248.1"/>
    <property type="molecule type" value="Genomic_DNA"/>
</dbReference>
<gene>
    <name evidence="2" type="ORF">ABIC99_001271</name>
    <name evidence="3" type="ORF">EWH46_05235</name>
</gene>
<dbReference type="InterPro" id="IPR038475">
    <property type="entry name" value="RecG_C_sf"/>
</dbReference>
<keyword evidence="2" id="KW-0347">Helicase</keyword>
<evidence type="ECO:0000313" key="2">
    <source>
        <dbReference type="EMBL" id="MET3603480.1"/>
    </source>
</evidence>
<dbReference type="GO" id="GO:0016787">
    <property type="term" value="F:hydrolase activity"/>
    <property type="evidence" value="ECO:0007669"/>
    <property type="project" value="UniProtKB-KW"/>
</dbReference>
<dbReference type="EMBL" id="JBEPLS010000004">
    <property type="protein sequence ID" value="MET3603480.1"/>
    <property type="molecule type" value="Genomic_DNA"/>
</dbReference>
<evidence type="ECO:0000313" key="5">
    <source>
        <dbReference type="Proteomes" id="UP001549111"/>
    </source>
</evidence>
<dbReference type="Gene3D" id="3.30.565.60">
    <property type="match status" value="1"/>
</dbReference>
<name>A0A5C1PYB7_9BURK</name>
<keyword evidence="2" id="KW-0067">ATP-binding</keyword>
<evidence type="ECO:0000259" key="1">
    <source>
        <dbReference type="Pfam" id="PF04326"/>
    </source>
</evidence>
<dbReference type="Pfam" id="PF04326">
    <property type="entry name" value="SLFN_AlbA_2"/>
    <property type="match status" value="1"/>
</dbReference>
<feature type="domain" description="Schlafen AlbA-2" evidence="1">
    <location>
        <begin position="15"/>
        <end position="129"/>
    </location>
</feature>
<dbReference type="GO" id="GO:0003678">
    <property type="term" value="F:DNA helicase activity"/>
    <property type="evidence" value="ECO:0007669"/>
    <property type="project" value="UniProtKB-EC"/>
</dbReference>
<dbReference type="Proteomes" id="UP001549111">
    <property type="component" value="Unassembled WGS sequence"/>
</dbReference>
<dbReference type="InterPro" id="IPR007421">
    <property type="entry name" value="Schlafen_AlbA_2_dom"/>
</dbReference>
<dbReference type="KEGG" id="snn:EWH46_05235"/>
<keyword evidence="2" id="KW-0547">Nucleotide-binding</keyword>